<dbReference type="AlphaFoldDB" id="F6D2T4"/>
<accession>F6D2T4</accession>
<reference evidence="1 2" key="1">
    <citation type="journal article" date="2014" name="Int. J. Syst. Evol. Microbiol.">
        <title>Methanobacterium paludis sp. nov. and a novel strain of Methanobacterium lacus isolated from northern peatlands.</title>
        <authorList>
            <person name="Cadillo-Quiroz H."/>
            <person name="Brauer S.L."/>
            <person name="Goodson N."/>
            <person name="Yavitt J.B."/>
            <person name="Zinder S.H."/>
        </authorList>
    </citation>
    <scope>NUCLEOTIDE SEQUENCE [LARGE SCALE GENOMIC DNA]</scope>
    <source>
        <strain evidence="2">DSM 25820 / JCM 18151 / SWAN1</strain>
    </source>
</reference>
<organism evidence="1 2">
    <name type="scientific">Methanobacterium paludis (strain DSM 25820 / JCM 18151 / SWAN1)</name>
    <dbReference type="NCBI Taxonomy" id="868131"/>
    <lineage>
        <taxon>Archaea</taxon>
        <taxon>Methanobacteriati</taxon>
        <taxon>Methanobacteriota</taxon>
        <taxon>Methanomada group</taxon>
        <taxon>Methanobacteria</taxon>
        <taxon>Methanobacteriales</taxon>
        <taxon>Methanobacteriaceae</taxon>
        <taxon>Methanobacterium</taxon>
    </lineage>
</organism>
<name>F6D2T4_METPW</name>
<protein>
    <submittedName>
        <fullName evidence="1">Uncharacterized protein</fullName>
    </submittedName>
</protein>
<dbReference type="EMBL" id="CP002772">
    <property type="protein sequence ID" value="AEG18663.1"/>
    <property type="molecule type" value="Genomic_DNA"/>
</dbReference>
<dbReference type="KEGG" id="mew:MSWAN_1652"/>
<dbReference type="STRING" id="868131.MSWAN_1652"/>
<sequence length="111" mass="12763">MVEEKNVELKLVDVYEGEDVENWFEEPLDLSSENVYVILAEIMKGEELITEGIEQGTTRTLFNDRDINKLDSAMLAIVVDYKDTFTGDQDVLMGLCNEHLEDIETEINQLF</sequence>
<evidence type="ECO:0000313" key="1">
    <source>
        <dbReference type="EMBL" id="AEG18663.1"/>
    </source>
</evidence>
<dbReference type="Proteomes" id="UP000009231">
    <property type="component" value="Chromosome"/>
</dbReference>
<gene>
    <name evidence="1" type="ordered locus">MSWAN_1652</name>
</gene>
<dbReference type="HOGENOM" id="CLU_2152644_0_0_2"/>
<keyword evidence="2" id="KW-1185">Reference proteome</keyword>
<proteinExistence type="predicted"/>
<evidence type="ECO:0000313" key="2">
    <source>
        <dbReference type="Proteomes" id="UP000009231"/>
    </source>
</evidence>